<keyword evidence="1" id="KW-0175">Coiled coil</keyword>
<feature type="compositionally biased region" description="Polar residues" evidence="2">
    <location>
        <begin position="462"/>
        <end position="471"/>
    </location>
</feature>
<sequence>MLVDVDEGLGPSPVNSFQKRDYNTFIIDDDVDEVQNTHDDYILSPLPLPQRLDLDGLYQKSKSPERVLRSHSKKGKLKISPIKDTNENGEKLTSFQHSKITLSRYDDSIKLKKSKRTLEDSKKELELQTARLDQICRLRKISLSSTASDVASSVYSSSSFQSGSSDQRSLAKEVKKTRRIAGGMSMGRTAGGREAGVMSAFEDSDFKIEMDTRPPSTASSKRAEVPRVERSKVSSCNVFSAVPTSNQIKSPKNKVDAAVNTTAILSTEELLRIYDSRISKNFNTCVFPGENSFWSSRKSRSRNEQERRWEHEDQPGQCYRCPNREEEARSGYANVRCSRQDKFDALMDRQLGCGMGRSSQEPGYSRNRQNTIFDSPNRIDLNEKDFLNLRSRDHSSQSSEREISARDHQEKQNQDMEHDQRLSRKNLFELDQIHTQQYIPTPILTAASEPAFENPRAEPNSRSDPQLPNESLATIGNTAASSPHKNDLQNSFPAISVRQLRNPMPTDCNRSLPNLGRFAPQKSIRHIYSEPIDIDKICLKGVKKDPESAQRHFEREAAPPALGKLRSARPTVASTARRRSVSASERGRETGMPPSRRSTSRAPPYCSATQKLDGISHSVGTAAQQLLGTLKSLFPDWLNLGHNLVERPSNENIAELFRDEMVKIRNLTEIRYAANKRSCCGTNEDDDEAIARMDVITRIIRKLNLLISGGGKISRLQQLKYIQMALHCA</sequence>
<dbReference type="EMBL" id="CAJGYM010000012">
    <property type="protein sequence ID" value="CAD6189735.1"/>
    <property type="molecule type" value="Genomic_DNA"/>
</dbReference>
<proteinExistence type="predicted"/>
<evidence type="ECO:0000256" key="2">
    <source>
        <dbReference type="SAM" id="MobiDB-lite"/>
    </source>
</evidence>
<gene>
    <name evidence="3" type="ORF">CAUJ_LOCUS5654</name>
</gene>
<feature type="region of interest" description="Disordered" evidence="2">
    <location>
        <begin position="63"/>
        <end position="89"/>
    </location>
</feature>
<feature type="region of interest" description="Disordered" evidence="2">
    <location>
        <begin position="451"/>
        <end position="471"/>
    </location>
</feature>
<name>A0A8S1H2I4_9PELO</name>
<feature type="region of interest" description="Disordered" evidence="2">
    <location>
        <begin position="154"/>
        <end position="176"/>
    </location>
</feature>
<feature type="compositionally biased region" description="Basic and acidic residues" evidence="2">
    <location>
        <begin position="380"/>
        <end position="419"/>
    </location>
</feature>
<evidence type="ECO:0000256" key="1">
    <source>
        <dbReference type="SAM" id="Coils"/>
    </source>
</evidence>
<dbReference type="Proteomes" id="UP000835052">
    <property type="component" value="Unassembled WGS sequence"/>
</dbReference>
<accession>A0A8S1H2I4</accession>
<evidence type="ECO:0000313" key="4">
    <source>
        <dbReference type="Proteomes" id="UP000835052"/>
    </source>
</evidence>
<feature type="coiled-coil region" evidence="1">
    <location>
        <begin position="108"/>
        <end position="135"/>
    </location>
</feature>
<protein>
    <submittedName>
        <fullName evidence="3">Uncharacterized protein</fullName>
    </submittedName>
</protein>
<feature type="region of interest" description="Disordered" evidence="2">
    <location>
        <begin position="567"/>
        <end position="606"/>
    </location>
</feature>
<feature type="compositionally biased region" description="Low complexity" evidence="2">
    <location>
        <begin position="593"/>
        <end position="604"/>
    </location>
</feature>
<dbReference type="OrthoDB" id="5875572at2759"/>
<keyword evidence="4" id="KW-1185">Reference proteome</keyword>
<organism evidence="3 4">
    <name type="scientific">Caenorhabditis auriculariae</name>
    <dbReference type="NCBI Taxonomy" id="2777116"/>
    <lineage>
        <taxon>Eukaryota</taxon>
        <taxon>Metazoa</taxon>
        <taxon>Ecdysozoa</taxon>
        <taxon>Nematoda</taxon>
        <taxon>Chromadorea</taxon>
        <taxon>Rhabditida</taxon>
        <taxon>Rhabditina</taxon>
        <taxon>Rhabditomorpha</taxon>
        <taxon>Rhabditoidea</taxon>
        <taxon>Rhabditidae</taxon>
        <taxon>Peloderinae</taxon>
        <taxon>Caenorhabditis</taxon>
    </lineage>
</organism>
<evidence type="ECO:0000313" key="3">
    <source>
        <dbReference type="EMBL" id="CAD6189735.1"/>
    </source>
</evidence>
<feature type="compositionally biased region" description="Polar residues" evidence="2">
    <location>
        <begin position="357"/>
        <end position="374"/>
    </location>
</feature>
<comment type="caution">
    <text evidence="3">The sequence shown here is derived from an EMBL/GenBank/DDBJ whole genome shotgun (WGS) entry which is preliminary data.</text>
</comment>
<dbReference type="AlphaFoldDB" id="A0A8S1H2I4"/>
<reference evidence="3" key="1">
    <citation type="submission" date="2020-10" db="EMBL/GenBank/DDBJ databases">
        <authorList>
            <person name="Kikuchi T."/>
        </authorList>
    </citation>
    <scope>NUCLEOTIDE SEQUENCE</scope>
    <source>
        <strain evidence="3">NKZ352</strain>
    </source>
</reference>
<feature type="compositionally biased region" description="Low complexity" evidence="2">
    <location>
        <begin position="154"/>
        <end position="168"/>
    </location>
</feature>
<feature type="region of interest" description="Disordered" evidence="2">
    <location>
        <begin position="353"/>
        <end position="419"/>
    </location>
</feature>